<reference evidence="3 4" key="1">
    <citation type="journal article" date="2005" name="Science">
        <title>Genome of the host-cell transforming parasite Theileria annulata compared with T. parva.</title>
        <authorList>
            <person name="Pain A."/>
            <person name="Renauld H."/>
            <person name="Berriman M."/>
            <person name="Murphy L."/>
            <person name="Yeats C.A."/>
            <person name="Weir W."/>
            <person name="Kerhornou A."/>
            <person name="Aslett M."/>
            <person name="Bishop R."/>
            <person name="Bouchier C."/>
            <person name="Cochet M."/>
            <person name="Coulson R.M.R."/>
            <person name="Cronin A."/>
            <person name="de Villiers E.P."/>
            <person name="Fraser A."/>
            <person name="Fosker N."/>
            <person name="Gardner M."/>
            <person name="Goble A."/>
            <person name="Griffiths-Jones S."/>
            <person name="Harris D.E."/>
            <person name="Katzer F."/>
            <person name="Larke N."/>
            <person name="Lord A."/>
            <person name="Maser P."/>
            <person name="McKellar S."/>
            <person name="Mooney P."/>
            <person name="Morton F."/>
            <person name="Nene V."/>
            <person name="O'Neil S."/>
            <person name="Price C."/>
            <person name="Quail M.A."/>
            <person name="Rabbinowitsch E."/>
            <person name="Rawlings N.D."/>
            <person name="Rutter S."/>
            <person name="Saunders D."/>
            <person name="Seeger K."/>
            <person name="Shah T."/>
            <person name="Squares R."/>
            <person name="Squares S."/>
            <person name="Tivey A."/>
            <person name="Walker A.R."/>
            <person name="Woodward J."/>
            <person name="Dobbelaere D.A.E."/>
            <person name="Langsley G."/>
            <person name="Rajandream M.A."/>
            <person name="McKeever D."/>
            <person name="Shiels B."/>
            <person name="Tait A."/>
            <person name="Barrell B.G."/>
            <person name="Hall N."/>
        </authorList>
    </citation>
    <scope>NUCLEOTIDE SEQUENCE [LARGE SCALE GENOMIC DNA]</scope>
    <source>
        <strain evidence="4">Ankara</strain>
    </source>
</reference>
<dbReference type="InterPro" id="IPR033909">
    <property type="entry name" value="RNR_small"/>
</dbReference>
<dbReference type="GO" id="GO:0004748">
    <property type="term" value="F:ribonucleoside-diphosphate reductase activity, thioredoxin disulfide as acceptor"/>
    <property type="evidence" value="ECO:0007669"/>
    <property type="project" value="UniProtKB-EC"/>
</dbReference>
<evidence type="ECO:0000313" key="4">
    <source>
        <dbReference type="Proteomes" id="UP000001950"/>
    </source>
</evidence>
<comment type="similarity">
    <text evidence="1">Belongs to the ribonucleoside diphosphate reductase small chain family.</text>
</comment>
<dbReference type="InterPro" id="IPR000358">
    <property type="entry name" value="RNR_small_fam"/>
</dbReference>
<dbReference type="SUPFAM" id="SSF47240">
    <property type="entry name" value="Ferritin-like"/>
    <property type="match status" value="1"/>
</dbReference>
<dbReference type="PANTHER" id="PTHR23409:SF18">
    <property type="entry name" value="RIBONUCLEOSIDE-DIPHOSPHATE REDUCTASE SUBUNIT M2"/>
    <property type="match status" value="1"/>
</dbReference>
<dbReference type="EC" id="1.17.4.1" evidence="3"/>
<protein>
    <submittedName>
        <fullName evidence="3">Ribonucleoside reductase, putative</fullName>
        <ecNumber evidence="3">1.17.4.1</ecNumber>
    </submittedName>
</protein>
<feature type="transmembrane region" description="Helical" evidence="2">
    <location>
        <begin position="171"/>
        <end position="192"/>
    </location>
</feature>
<keyword evidence="4" id="KW-1185">Reference proteome</keyword>
<gene>
    <name evidence="3" type="ORF">TA09665</name>
</gene>
<dbReference type="Gene3D" id="1.10.620.20">
    <property type="entry name" value="Ribonucleotide Reductase, subunit A"/>
    <property type="match status" value="1"/>
</dbReference>
<keyword evidence="2" id="KW-0812">Transmembrane</keyword>
<dbReference type="KEGG" id="tan:TA09665"/>
<evidence type="ECO:0000313" key="3">
    <source>
        <dbReference type="EMBL" id="CAI72896.1"/>
    </source>
</evidence>
<sequence>MIYKYLPYTSILKVQNDEILLKENHNRWVMFPIEHDTFWILYKEVENNFWAAEDFIFTDDIKLLYQLPKPIFNTLLNLLSFHINLDNKLICRPVDITLDLLSEVQIAEARAFYGFQLTDENIHTETISSMFQLFNQQLDTNIVSSNTLFLSSYGMDKIIWLYNECENNKCFFKRVLLLVIMKLLFYCSINILRDYLLKEKLLPTFITAFDSITNDRIIHTRFAHCTFRLLQNKMLESEVLEIIKQALKLEYQFILQYFTIQFFNLSTNVIKSYLEWIGNNILLVCGYKTLYTSEFDIDWLNHPIIDLNIQKQTNKIQKHNENLNDIKFDEDF</sequence>
<keyword evidence="3" id="KW-0560">Oxidoreductase</keyword>
<dbReference type="eggNOG" id="KOG1567">
    <property type="taxonomic scope" value="Eukaryota"/>
</dbReference>
<dbReference type="InterPro" id="IPR009078">
    <property type="entry name" value="Ferritin-like_SF"/>
</dbReference>
<name>Q4UJ43_THEAN</name>
<keyword evidence="2" id="KW-1133">Transmembrane helix</keyword>
<dbReference type="Proteomes" id="UP000001950">
    <property type="component" value="Chromosome 1"/>
</dbReference>
<dbReference type="OMA" id="KENQFRW"/>
<dbReference type="Pfam" id="PF00268">
    <property type="entry name" value="Ribonuc_red_sm"/>
    <property type="match status" value="1"/>
</dbReference>
<dbReference type="GO" id="GO:0009263">
    <property type="term" value="P:deoxyribonucleotide biosynthetic process"/>
    <property type="evidence" value="ECO:0007669"/>
    <property type="project" value="InterPro"/>
</dbReference>
<dbReference type="OrthoDB" id="2093646at2759"/>
<dbReference type="FunCoup" id="Q4UJ43">
    <property type="interactions" value="32"/>
</dbReference>
<dbReference type="PANTHER" id="PTHR23409">
    <property type="entry name" value="RIBONUCLEOSIDE-DIPHOSPHATE REDUCTASE SMALL CHAIN"/>
    <property type="match status" value="1"/>
</dbReference>
<dbReference type="AlphaFoldDB" id="Q4UJ43"/>
<organism evidence="3 4">
    <name type="scientific">Theileria annulata</name>
    <dbReference type="NCBI Taxonomy" id="5874"/>
    <lineage>
        <taxon>Eukaryota</taxon>
        <taxon>Sar</taxon>
        <taxon>Alveolata</taxon>
        <taxon>Apicomplexa</taxon>
        <taxon>Aconoidasida</taxon>
        <taxon>Piroplasmida</taxon>
        <taxon>Theileriidae</taxon>
        <taxon>Theileria</taxon>
    </lineage>
</organism>
<dbReference type="GeneID" id="3864088"/>
<evidence type="ECO:0000256" key="1">
    <source>
        <dbReference type="ARBA" id="ARBA00009303"/>
    </source>
</evidence>
<dbReference type="VEuPathDB" id="PiroplasmaDB:TA09665"/>
<proteinExistence type="inferred from homology"/>
<evidence type="ECO:0000256" key="2">
    <source>
        <dbReference type="SAM" id="Phobius"/>
    </source>
</evidence>
<keyword evidence="2" id="KW-0472">Membrane</keyword>
<accession>Q4UJ43</accession>
<dbReference type="EMBL" id="CR940347">
    <property type="protein sequence ID" value="CAI72896.1"/>
    <property type="molecule type" value="Genomic_DNA"/>
</dbReference>
<dbReference type="RefSeq" id="XP_953574.1">
    <property type="nucleotide sequence ID" value="XM_948481.1"/>
</dbReference>
<dbReference type="CDD" id="cd01049">
    <property type="entry name" value="RNRR2"/>
    <property type="match status" value="1"/>
</dbReference>
<dbReference type="InParanoid" id="Q4UJ43"/>
<dbReference type="InterPro" id="IPR012348">
    <property type="entry name" value="RNR-like"/>
</dbReference>
<dbReference type="STRING" id="5874.Q4UJ43"/>